<keyword evidence="6 10" id="KW-0520">NAD</keyword>
<keyword evidence="7" id="KW-0539">Nucleus</keyword>
<dbReference type="InterPro" id="IPR001357">
    <property type="entry name" value="BRCT_dom"/>
</dbReference>
<dbReference type="SUPFAM" id="SSF47587">
    <property type="entry name" value="Domain of poly(ADP-ribose) polymerase"/>
    <property type="match status" value="1"/>
</dbReference>
<evidence type="ECO:0000259" key="12">
    <source>
        <dbReference type="PROSITE" id="PS50172"/>
    </source>
</evidence>
<feature type="non-terminal residue" evidence="16">
    <location>
        <position position="1"/>
    </location>
</feature>
<evidence type="ECO:0000313" key="16">
    <source>
        <dbReference type="EMBL" id="KAF4724629.1"/>
    </source>
</evidence>
<comment type="similarity">
    <text evidence="8">Belongs to the ARTD/PARP family.</text>
</comment>
<dbReference type="InterPro" id="IPR008893">
    <property type="entry name" value="WGR_domain"/>
</dbReference>
<keyword evidence="5" id="KW-0013">ADP-ribosylation</keyword>
<dbReference type="Gene3D" id="1.20.142.10">
    <property type="entry name" value="Poly(ADP-ribose) polymerase, regulatory domain"/>
    <property type="match status" value="1"/>
</dbReference>
<feature type="domain" description="WGR" evidence="15">
    <location>
        <begin position="161"/>
        <end position="263"/>
    </location>
</feature>
<feature type="domain" description="PARP alpha-helical" evidence="14">
    <location>
        <begin position="299"/>
        <end position="419"/>
    </location>
</feature>
<gene>
    <name evidence="16" type="primary">PME-1_1</name>
    <name evidence="16" type="ORF">FOZ63_004543</name>
</gene>
<evidence type="ECO:0000259" key="15">
    <source>
        <dbReference type="PROSITE" id="PS51977"/>
    </source>
</evidence>
<dbReference type="PROSITE" id="PS51977">
    <property type="entry name" value="WGR"/>
    <property type="match status" value="1"/>
</dbReference>
<keyword evidence="2 10" id="KW-0328">Glycosyltransferase</keyword>
<dbReference type="Proteomes" id="UP000553632">
    <property type="component" value="Unassembled WGS sequence"/>
</dbReference>
<name>A0A7J6RV54_PEROL</name>
<dbReference type="GO" id="GO:0005730">
    <property type="term" value="C:nucleolus"/>
    <property type="evidence" value="ECO:0007669"/>
    <property type="project" value="TreeGrafter"/>
</dbReference>
<dbReference type="FunFam" id="3.90.228.10:FF:000002">
    <property type="entry name" value="Poly [ADP-ribose] polymerase"/>
    <property type="match status" value="1"/>
</dbReference>
<dbReference type="CDD" id="cd08001">
    <property type="entry name" value="WGR_PARP1_like"/>
    <property type="match status" value="1"/>
</dbReference>
<dbReference type="InterPro" id="IPR050800">
    <property type="entry name" value="ARTD/PARP"/>
</dbReference>
<dbReference type="Pfam" id="PF00644">
    <property type="entry name" value="PARP"/>
    <property type="match status" value="1"/>
</dbReference>
<evidence type="ECO:0000259" key="13">
    <source>
        <dbReference type="PROSITE" id="PS51059"/>
    </source>
</evidence>
<proteinExistence type="inferred from homology"/>
<evidence type="ECO:0000313" key="17">
    <source>
        <dbReference type="Proteomes" id="UP000553632"/>
    </source>
</evidence>
<evidence type="ECO:0000256" key="5">
    <source>
        <dbReference type="ARBA" id="ARBA00022765"/>
    </source>
</evidence>
<dbReference type="PANTHER" id="PTHR10459:SF80">
    <property type="entry name" value="POLY [ADP-RIBOSE] POLYMERASE 1"/>
    <property type="match status" value="1"/>
</dbReference>
<evidence type="ECO:0000256" key="9">
    <source>
        <dbReference type="ARBA" id="ARBA00033987"/>
    </source>
</evidence>
<dbReference type="OMA" id="MNFKYKY"/>
<dbReference type="SUPFAM" id="SSF142921">
    <property type="entry name" value="WGR domain-like"/>
    <property type="match status" value="1"/>
</dbReference>
<dbReference type="GO" id="GO:0070212">
    <property type="term" value="P:protein poly-ADP-ribosylation"/>
    <property type="evidence" value="ECO:0007669"/>
    <property type="project" value="TreeGrafter"/>
</dbReference>
<evidence type="ECO:0000256" key="7">
    <source>
        <dbReference type="ARBA" id="ARBA00023242"/>
    </source>
</evidence>
<dbReference type="GO" id="GO:0006302">
    <property type="term" value="P:double-strand break repair"/>
    <property type="evidence" value="ECO:0007669"/>
    <property type="project" value="TreeGrafter"/>
</dbReference>
<comment type="caution">
    <text evidence="16">The sequence shown here is derived from an EMBL/GenBank/DDBJ whole genome shotgun (WGS) entry which is preliminary data.</text>
</comment>
<feature type="domain" description="BRCT" evidence="12">
    <location>
        <begin position="14"/>
        <end position="106"/>
    </location>
</feature>
<dbReference type="Gene3D" id="3.90.228.10">
    <property type="match status" value="1"/>
</dbReference>
<dbReference type="Gene3D" id="3.40.50.10190">
    <property type="entry name" value="BRCT domain"/>
    <property type="match status" value="1"/>
</dbReference>
<dbReference type="CDD" id="cd17747">
    <property type="entry name" value="BRCT_PARP1"/>
    <property type="match status" value="1"/>
</dbReference>
<dbReference type="PROSITE" id="PS51059">
    <property type="entry name" value="PARP_CATALYTIC"/>
    <property type="match status" value="1"/>
</dbReference>
<dbReference type="GO" id="GO:0003950">
    <property type="term" value="F:NAD+ poly-ADP-ribosyltransferase activity"/>
    <property type="evidence" value="ECO:0007669"/>
    <property type="project" value="UniProtKB-UniRule"/>
</dbReference>
<protein>
    <recommendedName>
        <fullName evidence="10">Poly [ADP-ribose] polymerase</fullName>
        <shortName evidence="10">PARP</shortName>
        <ecNumber evidence="10">2.4.2.-</ecNumber>
    </recommendedName>
</protein>
<dbReference type="PANTHER" id="PTHR10459">
    <property type="entry name" value="DNA LIGASE"/>
    <property type="match status" value="1"/>
</dbReference>
<dbReference type="SMART" id="SM00773">
    <property type="entry name" value="WGR"/>
    <property type="match status" value="1"/>
</dbReference>
<keyword evidence="3 10" id="KW-0808">Transferase</keyword>
<dbReference type="PROSITE" id="PS50172">
    <property type="entry name" value="BRCT"/>
    <property type="match status" value="1"/>
</dbReference>
<evidence type="ECO:0000256" key="6">
    <source>
        <dbReference type="ARBA" id="ARBA00023027"/>
    </source>
</evidence>
<accession>A0A7J6RV54</accession>
<feature type="domain" description="PARP catalytic" evidence="13">
    <location>
        <begin position="428"/>
        <end position="671"/>
    </location>
</feature>
<keyword evidence="4" id="KW-0548">Nucleotidyltransferase</keyword>
<reference evidence="16 17" key="1">
    <citation type="submission" date="2020-04" db="EMBL/GenBank/DDBJ databases">
        <title>Perkinsus olseni comparative genomics.</title>
        <authorList>
            <person name="Bogema D.R."/>
        </authorList>
    </citation>
    <scope>NUCLEOTIDE SEQUENCE [LARGE SCALE GENOMIC DNA]</scope>
    <source>
        <strain evidence="16 17">ATCC PRA-207</strain>
    </source>
</reference>
<dbReference type="InterPro" id="IPR012317">
    <property type="entry name" value="Poly(ADP-ribose)pol_cat_dom"/>
</dbReference>
<evidence type="ECO:0000256" key="1">
    <source>
        <dbReference type="ARBA" id="ARBA00004123"/>
    </source>
</evidence>
<dbReference type="SUPFAM" id="SSF56399">
    <property type="entry name" value="ADP-ribosylation"/>
    <property type="match status" value="1"/>
</dbReference>
<comment type="subcellular location">
    <subcellularLocation>
        <location evidence="1">Nucleus</location>
    </subcellularLocation>
</comment>
<feature type="region of interest" description="Disordered" evidence="11">
    <location>
        <begin position="268"/>
        <end position="287"/>
    </location>
</feature>
<organism evidence="16 17">
    <name type="scientific">Perkinsus olseni</name>
    <name type="common">Perkinsus atlanticus</name>
    <dbReference type="NCBI Taxonomy" id="32597"/>
    <lineage>
        <taxon>Eukaryota</taxon>
        <taxon>Sar</taxon>
        <taxon>Alveolata</taxon>
        <taxon>Perkinsozoa</taxon>
        <taxon>Perkinsea</taxon>
        <taxon>Perkinsida</taxon>
        <taxon>Perkinsidae</taxon>
        <taxon>Perkinsus</taxon>
    </lineage>
</organism>
<evidence type="ECO:0000256" key="11">
    <source>
        <dbReference type="SAM" id="MobiDB-lite"/>
    </source>
</evidence>
<dbReference type="Pfam" id="PF02877">
    <property type="entry name" value="PARP_reg"/>
    <property type="match status" value="1"/>
</dbReference>
<evidence type="ECO:0000256" key="8">
    <source>
        <dbReference type="ARBA" id="ARBA00024347"/>
    </source>
</evidence>
<evidence type="ECO:0000256" key="10">
    <source>
        <dbReference type="RuleBase" id="RU362114"/>
    </source>
</evidence>
<dbReference type="InterPro" id="IPR004102">
    <property type="entry name" value="Poly(ADP-ribose)pol_reg_dom"/>
</dbReference>
<dbReference type="SUPFAM" id="SSF52113">
    <property type="entry name" value="BRCT domain"/>
    <property type="match status" value="1"/>
</dbReference>
<dbReference type="GO" id="GO:0016779">
    <property type="term" value="F:nucleotidyltransferase activity"/>
    <property type="evidence" value="ECO:0007669"/>
    <property type="project" value="UniProtKB-KW"/>
</dbReference>
<dbReference type="EC" id="2.4.2.-" evidence="10"/>
<comment type="catalytic activity">
    <reaction evidence="9">
        <text>NAD(+) + (ADP-D-ribosyl)n-acceptor = nicotinamide + (ADP-D-ribosyl)n+1-acceptor + H(+).</text>
        <dbReference type="EC" id="2.4.2.30"/>
    </reaction>
</comment>
<sequence length="879" mass="97162">NEVQPTEWNHVGDKTSTPLKGMIIGAIGRLSHTRPQLKQMISEAGGKLQDKVDGRVNLVISTVAELEKQASIYAKARRSRLPVVNESFVTDCVDRKETLPLQPYLCHPEGRALTGFLSHSVGRKSVSSVSGRMLKSAKSSGKEKLRMKSGVVVHDDELAEKAHIFVDGTVAYSETLSRTDASSGTNSFYILQLYEADDGDDYWVYRKWGRTGNDVIGGEKREKMRSKQHAISEFEKLFEEKTGNLFYEVAAGLLPFEMHPGKAFRLDTKMDSAPSDGRGGSSSPFSGQTLARRISLTNGSTLPKAVASLVTLICDITAMEQELRDLEIDSDKMPLGRISRKGLTAAFAVLQDLQVELMRRSGPRALILADLTNRFYTMVPHSIPLGVPLPVLDNEHLIEQKVDLVQSLMDLEVSYSVVSAPSSNGAADPVRVHYDKLRCGLSVLDRSSFEFRLIEEYVHNTHGPTHTTYKLQVVNCFRVDREGESQRFEPHSKDPNRMLLWHGSRMTNWAGILPQGLRIAPSEAPVTGYMFGKGVYFADMVTKSANYCFASLSGDTGLLMLCEVALGKSLELQEAIFVYSAGQEKPPQGFQGKKLPKSYRSTKGIGGTCPDPAENYVTPDGCVVPRGKPVNNPAYKANGSLLYNEYVVYDVSQVFHDHTSDQSSDHDIGSSFLNSHKLHHRKLRLKRWRRSKWHKHHGGWPYETGRDVFYTIPSGPGGGPGGTLLTDNFAYLSPPLMKVPLDLAPFATRMAQCGMGDALALELSCAGHHHRKWPYTFDRPQVLYSAPSIFIIPSGGGCGCGGGGGGMGGYPFMGPIKLPNIAPQYHYHGRHYYGASEEALMFVFARECFTALPKIWRFARGSSVERREQSAYCLGSYLI</sequence>
<evidence type="ECO:0000259" key="14">
    <source>
        <dbReference type="PROSITE" id="PS51060"/>
    </source>
</evidence>
<dbReference type="InterPro" id="IPR036420">
    <property type="entry name" value="BRCT_dom_sf"/>
</dbReference>
<evidence type="ECO:0000256" key="2">
    <source>
        <dbReference type="ARBA" id="ARBA00022676"/>
    </source>
</evidence>
<dbReference type="AlphaFoldDB" id="A0A7J6RV54"/>
<dbReference type="Pfam" id="PF16589">
    <property type="entry name" value="BRCT_2"/>
    <property type="match status" value="1"/>
</dbReference>
<dbReference type="CDD" id="cd01437">
    <property type="entry name" value="parp_like"/>
    <property type="match status" value="1"/>
</dbReference>
<dbReference type="GO" id="GO:1990404">
    <property type="term" value="F:NAD+-protein mono-ADP-ribosyltransferase activity"/>
    <property type="evidence" value="ECO:0007669"/>
    <property type="project" value="TreeGrafter"/>
</dbReference>
<dbReference type="Pfam" id="PF05406">
    <property type="entry name" value="WGR"/>
    <property type="match status" value="1"/>
</dbReference>
<dbReference type="EMBL" id="JABANO010022771">
    <property type="protein sequence ID" value="KAF4724629.1"/>
    <property type="molecule type" value="Genomic_DNA"/>
</dbReference>
<dbReference type="InterPro" id="IPR036930">
    <property type="entry name" value="WGR_dom_sf"/>
</dbReference>
<dbReference type="PROSITE" id="PS51060">
    <property type="entry name" value="PARP_ALPHA_HD"/>
    <property type="match status" value="1"/>
</dbReference>
<dbReference type="SMART" id="SM00292">
    <property type="entry name" value="BRCT"/>
    <property type="match status" value="1"/>
</dbReference>
<evidence type="ECO:0000256" key="3">
    <source>
        <dbReference type="ARBA" id="ARBA00022679"/>
    </source>
</evidence>
<keyword evidence="17" id="KW-1185">Reference proteome</keyword>
<evidence type="ECO:0000256" key="4">
    <source>
        <dbReference type="ARBA" id="ARBA00022695"/>
    </source>
</evidence>
<dbReference type="InterPro" id="IPR036616">
    <property type="entry name" value="Poly(ADP-ribose)pol_reg_dom_sf"/>
</dbReference>